<reference evidence="1" key="1">
    <citation type="submission" date="2014-09" db="EMBL/GenBank/DDBJ databases">
        <authorList>
            <person name="Magalhaes I.L.F."/>
            <person name="Oliveira U."/>
            <person name="Santos F.R."/>
            <person name="Vidigal T.H.D.A."/>
            <person name="Brescovit A.D."/>
            <person name="Santos A.J."/>
        </authorList>
    </citation>
    <scope>NUCLEOTIDE SEQUENCE</scope>
    <source>
        <tissue evidence="1">Shoot tissue taken approximately 20 cm above the soil surface</tissue>
    </source>
</reference>
<sequence length="30" mass="3260">MSRFGTPASRAFALLLCRFPMKCHSISSGS</sequence>
<accession>A0A0A8XSD8</accession>
<organism evidence="1">
    <name type="scientific">Arundo donax</name>
    <name type="common">Giant reed</name>
    <name type="synonym">Donax arundinaceus</name>
    <dbReference type="NCBI Taxonomy" id="35708"/>
    <lineage>
        <taxon>Eukaryota</taxon>
        <taxon>Viridiplantae</taxon>
        <taxon>Streptophyta</taxon>
        <taxon>Embryophyta</taxon>
        <taxon>Tracheophyta</taxon>
        <taxon>Spermatophyta</taxon>
        <taxon>Magnoliopsida</taxon>
        <taxon>Liliopsida</taxon>
        <taxon>Poales</taxon>
        <taxon>Poaceae</taxon>
        <taxon>PACMAD clade</taxon>
        <taxon>Arundinoideae</taxon>
        <taxon>Arundineae</taxon>
        <taxon>Arundo</taxon>
    </lineage>
</organism>
<proteinExistence type="predicted"/>
<dbReference type="EMBL" id="GBRH01175135">
    <property type="protein sequence ID" value="JAE22761.1"/>
    <property type="molecule type" value="Transcribed_RNA"/>
</dbReference>
<evidence type="ECO:0000313" key="2">
    <source>
        <dbReference type="EMBL" id="JAE22761.1"/>
    </source>
</evidence>
<dbReference type="EMBL" id="GBRH01283288">
    <property type="protein sequence ID" value="JAD14607.1"/>
    <property type="molecule type" value="Transcribed_RNA"/>
</dbReference>
<dbReference type="AlphaFoldDB" id="A0A0A8XSD8"/>
<protein>
    <submittedName>
        <fullName evidence="2">Cl14781_1</fullName>
    </submittedName>
</protein>
<evidence type="ECO:0000313" key="1">
    <source>
        <dbReference type="EMBL" id="JAD14607.1"/>
    </source>
</evidence>
<reference evidence="1" key="2">
    <citation type="journal article" date="2015" name="Data Brief">
        <title>Shoot transcriptome of the giant reed, Arundo donax.</title>
        <authorList>
            <person name="Barrero R.A."/>
            <person name="Guerrero F.D."/>
            <person name="Moolhuijzen P."/>
            <person name="Goolsby J.A."/>
            <person name="Tidwell J."/>
            <person name="Bellgard S.E."/>
            <person name="Bellgard M.I."/>
        </authorList>
    </citation>
    <scope>NUCLEOTIDE SEQUENCE</scope>
    <source>
        <tissue evidence="1">Shoot tissue taken approximately 20 cm above the soil surface</tissue>
    </source>
</reference>
<name>A0A0A8XSD8_ARUDO</name>